<evidence type="ECO:0000313" key="1">
    <source>
        <dbReference type="EMBL" id="ONI42088.1"/>
    </source>
</evidence>
<organism evidence="1 2">
    <name type="scientific">Candidatus Epulonipiscium fishelsonii</name>
    <dbReference type="NCBI Taxonomy" id="77094"/>
    <lineage>
        <taxon>Bacteria</taxon>
        <taxon>Bacillati</taxon>
        <taxon>Bacillota</taxon>
        <taxon>Clostridia</taxon>
        <taxon>Lachnospirales</taxon>
        <taxon>Lachnospiraceae</taxon>
        <taxon>Candidatus Epulonipiscium</taxon>
    </lineage>
</organism>
<comment type="caution">
    <text evidence="1">The sequence shown here is derived from an EMBL/GenBank/DDBJ whole genome shotgun (WGS) entry which is preliminary data.</text>
</comment>
<sequence length="108" mass="12350">MSEYTANHCPCEQACYLQIALKRIGGKWKMPILCVLAHGQGVRYNELMKKVQGITNTMLASSLKELENDGLITRVQYNEMPIRVEYFITERSKSLIPILQSLAIWGME</sequence>
<keyword evidence="2" id="KW-1185">Reference proteome</keyword>
<dbReference type="EMBL" id="LJDB01000022">
    <property type="protein sequence ID" value="ONI42088.1"/>
    <property type="molecule type" value="Genomic_DNA"/>
</dbReference>
<accession>A0ACC8XF64</accession>
<name>A0ACC8XF64_9FIRM</name>
<gene>
    <name evidence="1" type="ORF">AN396_00530</name>
</gene>
<evidence type="ECO:0000313" key="2">
    <source>
        <dbReference type="Proteomes" id="UP000188605"/>
    </source>
</evidence>
<dbReference type="Proteomes" id="UP000188605">
    <property type="component" value="Unassembled WGS sequence"/>
</dbReference>
<reference evidence="1" key="1">
    <citation type="submission" date="2016-08" db="EMBL/GenBank/DDBJ databases">
        <authorList>
            <person name="Ngugi D.K."/>
            <person name="Miyake S."/>
            <person name="Stingl U."/>
        </authorList>
    </citation>
    <scope>NUCLEOTIDE SEQUENCE</scope>
    <source>
        <strain evidence="1">SCG-B11WGA-EpuloA1</strain>
    </source>
</reference>
<protein>
    <submittedName>
        <fullName evidence="1">HxlR family transcriptional regulator</fullName>
    </submittedName>
</protein>
<proteinExistence type="predicted"/>